<comment type="caution">
    <text evidence="1">The sequence shown here is derived from an EMBL/GenBank/DDBJ whole genome shotgun (WGS) entry which is preliminary data.</text>
</comment>
<name>A0A8S3YTM5_9EUPU</name>
<dbReference type="Proteomes" id="UP000678393">
    <property type="component" value="Unassembled WGS sequence"/>
</dbReference>
<feature type="non-terminal residue" evidence="1">
    <location>
        <position position="107"/>
    </location>
</feature>
<evidence type="ECO:0000313" key="2">
    <source>
        <dbReference type="Proteomes" id="UP000678393"/>
    </source>
</evidence>
<gene>
    <name evidence="1" type="ORF">CUNI_LOCUS4028</name>
</gene>
<proteinExistence type="predicted"/>
<evidence type="ECO:0000313" key="1">
    <source>
        <dbReference type="EMBL" id="CAG5118470.1"/>
    </source>
</evidence>
<feature type="non-terminal residue" evidence="1">
    <location>
        <position position="1"/>
    </location>
</feature>
<reference evidence="1" key="1">
    <citation type="submission" date="2021-04" db="EMBL/GenBank/DDBJ databases">
        <authorList>
            <consortium name="Molecular Ecology Group"/>
        </authorList>
    </citation>
    <scope>NUCLEOTIDE SEQUENCE</scope>
</reference>
<dbReference type="EMBL" id="CAJHNH020000557">
    <property type="protein sequence ID" value="CAG5118470.1"/>
    <property type="molecule type" value="Genomic_DNA"/>
</dbReference>
<keyword evidence="2" id="KW-1185">Reference proteome</keyword>
<protein>
    <submittedName>
        <fullName evidence="1">Uncharacterized protein</fullName>
    </submittedName>
</protein>
<organism evidence="1 2">
    <name type="scientific">Candidula unifasciata</name>
    <dbReference type="NCBI Taxonomy" id="100452"/>
    <lineage>
        <taxon>Eukaryota</taxon>
        <taxon>Metazoa</taxon>
        <taxon>Spiralia</taxon>
        <taxon>Lophotrochozoa</taxon>
        <taxon>Mollusca</taxon>
        <taxon>Gastropoda</taxon>
        <taxon>Heterobranchia</taxon>
        <taxon>Euthyneura</taxon>
        <taxon>Panpulmonata</taxon>
        <taxon>Eupulmonata</taxon>
        <taxon>Stylommatophora</taxon>
        <taxon>Helicina</taxon>
        <taxon>Helicoidea</taxon>
        <taxon>Geomitridae</taxon>
        <taxon>Candidula</taxon>
    </lineage>
</organism>
<accession>A0A8S3YTM5</accession>
<dbReference type="AlphaFoldDB" id="A0A8S3YTM5"/>
<sequence>FIPSIIQRIILGEREETELLNQTVITLGIIPQTPALLEKASGASVLKETRKSSMEEMNKLPVVTEEEKQDVVEVVVTEELLSQSPVKSDLELGKVLLEGKLAEFLFE</sequence>